<evidence type="ECO:0000313" key="3">
    <source>
        <dbReference type="Proteomes" id="UP000729402"/>
    </source>
</evidence>
<sequence length="239" mass="27039">MNTRGDRGRLGRQDDGSRSRRPSSLRAPGVDESDGGPQGQWRILRGVLSGRQVYWEDEIDLSGVIQRGGRRWLRGGRHRQDNLHGRIRGNARGRFTVLFGPSLGNHGFEVLLVEVEEEGLLVFFRKLGCLEYPGIWRWDNEVAKVTFRECDESPQALVPIRWPVPIEDGAPPVKPERGLMPDMRQTHGNAARLPIQVSSSSPQARLEKEYENQQKLRKATLTSSLGSAGDWNRDKNKRV</sequence>
<comment type="caution">
    <text evidence="2">The sequence shown here is derived from an EMBL/GenBank/DDBJ whole genome shotgun (WGS) entry which is preliminary data.</text>
</comment>
<reference evidence="2" key="2">
    <citation type="submission" date="2021-02" db="EMBL/GenBank/DDBJ databases">
        <authorList>
            <person name="Kimball J.A."/>
            <person name="Haas M.W."/>
            <person name="Macchietto M."/>
            <person name="Kono T."/>
            <person name="Duquette J."/>
            <person name="Shao M."/>
        </authorList>
    </citation>
    <scope>NUCLEOTIDE SEQUENCE</scope>
    <source>
        <tissue evidence="2">Fresh leaf tissue</tissue>
    </source>
</reference>
<dbReference type="EMBL" id="JAAALK010000287">
    <property type="protein sequence ID" value="KAG8058665.1"/>
    <property type="molecule type" value="Genomic_DNA"/>
</dbReference>
<proteinExistence type="predicted"/>
<reference evidence="2" key="1">
    <citation type="journal article" date="2021" name="bioRxiv">
        <title>Whole Genome Assembly and Annotation of Northern Wild Rice, Zizania palustris L., Supports a Whole Genome Duplication in the Zizania Genus.</title>
        <authorList>
            <person name="Haas M."/>
            <person name="Kono T."/>
            <person name="Macchietto M."/>
            <person name="Millas R."/>
            <person name="McGilp L."/>
            <person name="Shao M."/>
            <person name="Duquette J."/>
            <person name="Hirsch C.N."/>
            <person name="Kimball J."/>
        </authorList>
    </citation>
    <scope>NUCLEOTIDE SEQUENCE</scope>
    <source>
        <tissue evidence="2">Fresh leaf tissue</tissue>
    </source>
</reference>
<protein>
    <submittedName>
        <fullName evidence="2">Uncharacterized protein</fullName>
    </submittedName>
</protein>
<dbReference type="PANTHER" id="PTHR36723:SF1">
    <property type="entry name" value="F22C12.19"/>
    <property type="match status" value="1"/>
</dbReference>
<accession>A0A8J5VB34</accession>
<feature type="compositionally biased region" description="Basic and acidic residues" evidence="1">
    <location>
        <begin position="1"/>
        <end position="18"/>
    </location>
</feature>
<feature type="compositionally biased region" description="Basic and acidic residues" evidence="1">
    <location>
        <begin position="205"/>
        <end position="214"/>
    </location>
</feature>
<organism evidence="2 3">
    <name type="scientific">Zizania palustris</name>
    <name type="common">Northern wild rice</name>
    <dbReference type="NCBI Taxonomy" id="103762"/>
    <lineage>
        <taxon>Eukaryota</taxon>
        <taxon>Viridiplantae</taxon>
        <taxon>Streptophyta</taxon>
        <taxon>Embryophyta</taxon>
        <taxon>Tracheophyta</taxon>
        <taxon>Spermatophyta</taxon>
        <taxon>Magnoliopsida</taxon>
        <taxon>Liliopsida</taxon>
        <taxon>Poales</taxon>
        <taxon>Poaceae</taxon>
        <taxon>BOP clade</taxon>
        <taxon>Oryzoideae</taxon>
        <taxon>Oryzeae</taxon>
        <taxon>Zizaniinae</taxon>
        <taxon>Zizania</taxon>
    </lineage>
</organism>
<feature type="region of interest" description="Disordered" evidence="1">
    <location>
        <begin position="189"/>
        <end position="239"/>
    </location>
</feature>
<feature type="region of interest" description="Disordered" evidence="1">
    <location>
        <begin position="1"/>
        <end position="38"/>
    </location>
</feature>
<dbReference type="AlphaFoldDB" id="A0A8J5VB34"/>
<dbReference type="Proteomes" id="UP000729402">
    <property type="component" value="Unassembled WGS sequence"/>
</dbReference>
<keyword evidence="3" id="KW-1185">Reference proteome</keyword>
<evidence type="ECO:0000256" key="1">
    <source>
        <dbReference type="SAM" id="MobiDB-lite"/>
    </source>
</evidence>
<name>A0A8J5VB34_ZIZPA</name>
<dbReference type="PANTHER" id="PTHR36723">
    <property type="entry name" value="F22C12.19"/>
    <property type="match status" value="1"/>
</dbReference>
<evidence type="ECO:0000313" key="2">
    <source>
        <dbReference type="EMBL" id="KAG8058665.1"/>
    </source>
</evidence>
<dbReference type="OrthoDB" id="755659at2759"/>
<gene>
    <name evidence="2" type="ORF">GUJ93_ZPchr0002g23863</name>
</gene>